<proteinExistence type="predicted"/>
<evidence type="ECO:0000313" key="2">
    <source>
        <dbReference type="EMBL" id="UUC44175.1"/>
    </source>
</evidence>
<evidence type="ECO:0000256" key="1">
    <source>
        <dbReference type="SAM" id="MobiDB-lite"/>
    </source>
</evidence>
<reference evidence="2" key="1">
    <citation type="submission" date="2022-07" db="EMBL/GenBank/DDBJ databases">
        <title>Isolation, identification, and degradation of a PFOSA degrading strain from sewage treatment plant.</title>
        <authorList>
            <person name="Zhang L."/>
            <person name="Huo Y."/>
        </authorList>
    </citation>
    <scope>NUCLEOTIDE SEQUENCE</scope>
    <source>
        <strain evidence="2">C1</strain>
    </source>
</reference>
<dbReference type="EMBL" id="CP101751">
    <property type="protein sequence ID" value="UUC44175.1"/>
    <property type="molecule type" value="Genomic_DNA"/>
</dbReference>
<feature type="region of interest" description="Disordered" evidence="1">
    <location>
        <begin position="1"/>
        <end position="57"/>
    </location>
</feature>
<keyword evidence="3" id="KW-1185">Reference proteome</keyword>
<dbReference type="Proteomes" id="UP001059844">
    <property type="component" value="Chromosome"/>
</dbReference>
<protein>
    <submittedName>
        <fullName evidence="2">Uncharacterized protein</fullName>
    </submittedName>
</protein>
<organism evidence="2 3">
    <name type="scientific">Flavobacterium cerinum</name>
    <dbReference type="NCBI Taxonomy" id="2502784"/>
    <lineage>
        <taxon>Bacteria</taxon>
        <taxon>Pseudomonadati</taxon>
        <taxon>Bacteroidota</taxon>
        <taxon>Flavobacteriia</taxon>
        <taxon>Flavobacteriales</taxon>
        <taxon>Flavobacteriaceae</taxon>
        <taxon>Flavobacterium</taxon>
    </lineage>
</organism>
<accession>A0ABY5IMV0</accession>
<feature type="compositionally biased region" description="Polar residues" evidence="1">
    <location>
        <begin position="26"/>
        <end position="35"/>
    </location>
</feature>
<evidence type="ECO:0000313" key="3">
    <source>
        <dbReference type="Proteomes" id="UP001059844"/>
    </source>
</evidence>
<sequence>MEKKTTKPKIAPSAPIRKPNIKADQPNPNRGTSGISKARKAVLDNRSVQIQKAKKSK</sequence>
<gene>
    <name evidence="2" type="ORF">NOX80_11075</name>
</gene>
<dbReference type="RefSeq" id="WP_256549845.1">
    <property type="nucleotide sequence ID" value="NZ_CP101751.1"/>
</dbReference>
<name>A0ABY5IMV0_9FLAO</name>